<evidence type="ECO:0000313" key="2">
    <source>
        <dbReference type="Proteomes" id="UP000054558"/>
    </source>
</evidence>
<dbReference type="Proteomes" id="UP000054558">
    <property type="component" value="Unassembled WGS sequence"/>
</dbReference>
<dbReference type="AlphaFoldDB" id="A0A1Y1HXW0"/>
<gene>
    <name evidence="1" type="ORF">KFL_001500240</name>
</gene>
<sequence>MFSMFSIPGNGAVRKGLAVQQSFLEDLSAPVPINRKARPSFESVAWSEAWNADATMTYDDIEREEDLEAAERALEDQDNSERSASEIDWPLWVRNALHEPDAPKVREPNTPVVREHEVSGQRQPIVQSAYEPERTVKEERPLERTAAVEKGSTEEAHETVPEKAQSQVPLLAIAASVGTCVAAIAVRYLTAASPAKCLELKREGKVCRRGIFS</sequence>
<name>A0A1Y1HXW0_KLENI</name>
<protein>
    <submittedName>
        <fullName evidence="1">Uncharacterized protein</fullName>
    </submittedName>
</protein>
<dbReference type="EMBL" id="DF237099">
    <property type="protein sequence ID" value="GAQ83494.1"/>
    <property type="molecule type" value="Genomic_DNA"/>
</dbReference>
<organism evidence="1 2">
    <name type="scientific">Klebsormidium nitens</name>
    <name type="common">Green alga</name>
    <name type="synonym">Ulothrix nitens</name>
    <dbReference type="NCBI Taxonomy" id="105231"/>
    <lineage>
        <taxon>Eukaryota</taxon>
        <taxon>Viridiplantae</taxon>
        <taxon>Streptophyta</taxon>
        <taxon>Klebsormidiophyceae</taxon>
        <taxon>Klebsormidiales</taxon>
        <taxon>Klebsormidiaceae</taxon>
        <taxon>Klebsormidium</taxon>
    </lineage>
</organism>
<reference evidence="1 2" key="1">
    <citation type="journal article" date="2014" name="Nat. Commun.">
        <title>Klebsormidium flaccidum genome reveals primary factors for plant terrestrial adaptation.</title>
        <authorList>
            <person name="Hori K."/>
            <person name="Maruyama F."/>
            <person name="Fujisawa T."/>
            <person name="Togashi T."/>
            <person name="Yamamoto N."/>
            <person name="Seo M."/>
            <person name="Sato S."/>
            <person name="Yamada T."/>
            <person name="Mori H."/>
            <person name="Tajima N."/>
            <person name="Moriyama T."/>
            <person name="Ikeuchi M."/>
            <person name="Watanabe M."/>
            <person name="Wada H."/>
            <person name="Kobayashi K."/>
            <person name="Saito M."/>
            <person name="Masuda T."/>
            <person name="Sasaki-Sekimoto Y."/>
            <person name="Mashiguchi K."/>
            <person name="Awai K."/>
            <person name="Shimojima M."/>
            <person name="Masuda S."/>
            <person name="Iwai M."/>
            <person name="Nobusawa T."/>
            <person name="Narise T."/>
            <person name="Kondo S."/>
            <person name="Saito H."/>
            <person name="Sato R."/>
            <person name="Murakawa M."/>
            <person name="Ihara Y."/>
            <person name="Oshima-Yamada Y."/>
            <person name="Ohtaka K."/>
            <person name="Satoh M."/>
            <person name="Sonobe K."/>
            <person name="Ishii M."/>
            <person name="Ohtani R."/>
            <person name="Kanamori-Sato M."/>
            <person name="Honoki R."/>
            <person name="Miyazaki D."/>
            <person name="Mochizuki H."/>
            <person name="Umetsu J."/>
            <person name="Higashi K."/>
            <person name="Shibata D."/>
            <person name="Kamiya Y."/>
            <person name="Sato N."/>
            <person name="Nakamura Y."/>
            <person name="Tabata S."/>
            <person name="Ida S."/>
            <person name="Kurokawa K."/>
            <person name="Ohta H."/>
        </authorList>
    </citation>
    <scope>NUCLEOTIDE SEQUENCE [LARGE SCALE GENOMIC DNA]</scope>
    <source>
        <strain evidence="1 2">NIES-2285</strain>
    </source>
</reference>
<proteinExistence type="predicted"/>
<evidence type="ECO:0000313" key="1">
    <source>
        <dbReference type="EMBL" id="GAQ83494.1"/>
    </source>
</evidence>
<keyword evidence="2" id="KW-1185">Reference proteome</keyword>
<accession>A0A1Y1HXW0</accession>